<sequence length="439" mass="49868">MPPPNLQTSTQLTTQPPGHPQKPHPTHKPITKSTKMKPNTNQASSAQAIPEIDSTIMQMNSQYQQKLEKINKQLSDTYSSPKNSDEEDYPKVLKPPGDNYAASKKLQKTEPCEDAGVGYAFNAGGFFLETVLNPFVAHSNVQHACTIHSINPTHHLSHLSTEVNQKPTRVTRERIHKLYLEYTIQNNQVTRNTEPLKTKFKSFVMSKKPTGNPSCPVRLLWMEKKEIIVLMRGEFFFLSHSQSQLLTMISIFFRNGVSNPVPPLPDVAQMQSMLGTQLSGWSETQHKDVIELDANDPDSADPSHSPISKILFTKTFNCHFQHLWGIPLYQQLAGRHSSLACCFFFLIQTLGRLLIWSLPCHDSIRHNSKKPPLKSTTCKTMFYKMVSIFRSRACMTSCKRCTKNWPPKLLKTRPCNITWSFNNSKWSSHPTQPWGIILA</sequence>
<dbReference type="VEuPathDB" id="FungiDB:VP01_92g2"/>
<evidence type="ECO:0000313" key="3">
    <source>
        <dbReference type="Proteomes" id="UP000037035"/>
    </source>
</evidence>
<comment type="caution">
    <text evidence="2">The sequence shown here is derived from an EMBL/GenBank/DDBJ whole genome shotgun (WGS) entry which is preliminary data.</text>
</comment>
<dbReference type="Proteomes" id="UP000037035">
    <property type="component" value="Unassembled WGS sequence"/>
</dbReference>
<evidence type="ECO:0000313" key="2">
    <source>
        <dbReference type="EMBL" id="KNZ44297.1"/>
    </source>
</evidence>
<evidence type="ECO:0000256" key="1">
    <source>
        <dbReference type="SAM" id="MobiDB-lite"/>
    </source>
</evidence>
<name>A0A0L6U7H0_9BASI</name>
<feature type="compositionally biased region" description="Polar residues" evidence="1">
    <location>
        <begin position="55"/>
        <end position="65"/>
    </location>
</feature>
<feature type="compositionally biased region" description="Basic residues" evidence="1">
    <location>
        <begin position="21"/>
        <end position="30"/>
    </location>
</feature>
<feature type="compositionally biased region" description="Low complexity" evidence="1">
    <location>
        <begin position="1"/>
        <end position="16"/>
    </location>
</feature>
<accession>A0A0L6U7H0</accession>
<dbReference type="OrthoDB" id="2499380at2759"/>
<proteinExistence type="predicted"/>
<feature type="compositionally biased region" description="Polar residues" evidence="1">
    <location>
        <begin position="31"/>
        <end position="47"/>
    </location>
</feature>
<organism evidence="2 3">
    <name type="scientific">Puccinia sorghi</name>
    <dbReference type="NCBI Taxonomy" id="27349"/>
    <lineage>
        <taxon>Eukaryota</taxon>
        <taxon>Fungi</taxon>
        <taxon>Dikarya</taxon>
        <taxon>Basidiomycota</taxon>
        <taxon>Pucciniomycotina</taxon>
        <taxon>Pucciniomycetes</taxon>
        <taxon>Pucciniales</taxon>
        <taxon>Pucciniaceae</taxon>
        <taxon>Puccinia</taxon>
    </lineage>
</organism>
<gene>
    <name evidence="2" type="ORF">VP01_92g2</name>
</gene>
<feature type="compositionally biased region" description="Polar residues" evidence="1">
    <location>
        <begin position="72"/>
        <end position="82"/>
    </location>
</feature>
<feature type="region of interest" description="Disordered" evidence="1">
    <location>
        <begin position="1"/>
        <end position="102"/>
    </location>
</feature>
<dbReference type="AlphaFoldDB" id="A0A0L6U7H0"/>
<protein>
    <submittedName>
        <fullName evidence="2">Uncharacterized protein</fullName>
    </submittedName>
</protein>
<dbReference type="EMBL" id="LAVV01014938">
    <property type="protein sequence ID" value="KNZ44297.1"/>
    <property type="molecule type" value="Genomic_DNA"/>
</dbReference>
<reference evidence="2 3" key="1">
    <citation type="submission" date="2015-08" db="EMBL/GenBank/DDBJ databases">
        <title>Next Generation Sequencing and Analysis of the Genome of Puccinia sorghi L Schw, the Causal Agent of Maize Common Rust.</title>
        <authorList>
            <person name="Rochi L."/>
            <person name="Burguener G."/>
            <person name="Darino M."/>
            <person name="Turjanski A."/>
            <person name="Kreff E."/>
            <person name="Dieguez M.J."/>
            <person name="Sacco F."/>
        </authorList>
    </citation>
    <scope>NUCLEOTIDE SEQUENCE [LARGE SCALE GENOMIC DNA]</scope>
    <source>
        <strain evidence="2 3">RO10H11247</strain>
    </source>
</reference>
<keyword evidence="3" id="KW-1185">Reference proteome</keyword>